<protein>
    <submittedName>
        <fullName evidence="1">Uncharacterized protein</fullName>
    </submittedName>
</protein>
<reference evidence="2" key="1">
    <citation type="submission" date="2016-06" db="EMBL/GenBank/DDBJ databases">
        <authorList>
            <person name="Sutton G."/>
            <person name="Brinkac L."/>
            <person name="Sanka R."/>
            <person name="Adams M."/>
            <person name="Lau E."/>
            <person name="Sam S."/>
            <person name="Sreng N."/>
            <person name="Him V."/>
            <person name="Kerleguer A."/>
            <person name="Cheng S."/>
        </authorList>
    </citation>
    <scope>NUCLEOTIDE SEQUENCE [LARGE SCALE GENOMIC DNA]</scope>
    <source>
        <strain evidence="2">E861</strain>
    </source>
</reference>
<comment type="caution">
    <text evidence="1">The sequence shown here is derived from an EMBL/GenBank/DDBJ whole genome shotgun (WGS) entry which is preliminary data.</text>
</comment>
<dbReference type="Proteomes" id="UP000093592">
    <property type="component" value="Unassembled WGS sequence"/>
</dbReference>
<organism evidence="1 2">
    <name type="scientific">Mycobacterium kyorinense</name>
    <dbReference type="NCBI Taxonomy" id="487514"/>
    <lineage>
        <taxon>Bacteria</taxon>
        <taxon>Bacillati</taxon>
        <taxon>Actinomycetota</taxon>
        <taxon>Actinomycetes</taxon>
        <taxon>Mycobacteriales</taxon>
        <taxon>Mycobacteriaceae</taxon>
        <taxon>Mycobacterium</taxon>
    </lineage>
</organism>
<proteinExistence type="predicted"/>
<evidence type="ECO:0000313" key="1">
    <source>
        <dbReference type="EMBL" id="OBI53464.1"/>
    </source>
</evidence>
<dbReference type="RefSeq" id="WP_065012581.1">
    <property type="nucleotide sequence ID" value="NZ_LZKJ01000008.1"/>
</dbReference>
<name>A0A1A2ZSA3_9MYCO</name>
<gene>
    <name evidence="1" type="ORF">A5707_11365</name>
</gene>
<evidence type="ECO:0000313" key="2">
    <source>
        <dbReference type="Proteomes" id="UP000093592"/>
    </source>
</evidence>
<dbReference type="EMBL" id="LZKJ01000008">
    <property type="protein sequence ID" value="OBI53464.1"/>
    <property type="molecule type" value="Genomic_DNA"/>
</dbReference>
<dbReference type="AlphaFoldDB" id="A0A1A2ZSA3"/>
<sequence length="63" mass="6984">MSQRTAAYARTASGGIQIRLPKIQLYLNPDEIQRLVDFLDSDADFTANHPGAARLRAEARSKP</sequence>
<accession>A0A1A2ZSA3</accession>